<evidence type="ECO:0000256" key="7">
    <source>
        <dbReference type="ARBA" id="ARBA00022800"/>
    </source>
</evidence>
<evidence type="ECO:0000256" key="11">
    <source>
        <dbReference type="RuleBase" id="RU003953"/>
    </source>
</evidence>
<dbReference type="SUPFAM" id="SSF81301">
    <property type="entry name" value="Nucleotidyltransferase"/>
    <property type="match status" value="1"/>
</dbReference>
<evidence type="ECO:0000256" key="9">
    <source>
        <dbReference type="ARBA" id="ARBA00022842"/>
    </source>
</evidence>
<keyword evidence="15" id="KW-1185">Reference proteome</keyword>
<dbReference type="EMBL" id="LZNA01000002">
    <property type="protein sequence ID" value="OBX84635.1"/>
    <property type="molecule type" value="Genomic_DNA"/>
</dbReference>
<evidence type="ECO:0000256" key="2">
    <source>
        <dbReference type="ARBA" id="ARBA00022679"/>
    </source>
</evidence>
<evidence type="ECO:0000313" key="15">
    <source>
        <dbReference type="Proteomes" id="UP000092616"/>
    </source>
</evidence>
<organism evidence="14 15">
    <name type="scientific">Faucicola atlantae</name>
    <dbReference type="NCBI Taxonomy" id="34059"/>
    <lineage>
        <taxon>Bacteria</taxon>
        <taxon>Pseudomonadati</taxon>
        <taxon>Pseudomonadota</taxon>
        <taxon>Gammaproteobacteria</taxon>
        <taxon>Moraxellales</taxon>
        <taxon>Moraxellaceae</taxon>
        <taxon>Faucicola</taxon>
    </lineage>
</organism>
<gene>
    <name evidence="14" type="ORF">A9306_03030</name>
</gene>
<keyword evidence="3" id="KW-0819">tRNA processing</keyword>
<dbReference type="GO" id="GO:0004810">
    <property type="term" value="F:CCA tRNA nucleotidyltransferase activity"/>
    <property type="evidence" value="ECO:0007669"/>
    <property type="project" value="InterPro"/>
</dbReference>
<keyword evidence="4" id="KW-0548">Nucleotidyltransferase</keyword>
<evidence type="ECO:0000256" key="8">
    <source>
        <dbReference type="ARBA" id="ARBA00022840"/>
    </source>
</evidence>
<dbReference type="Gene3D" id="1.10.3090.10">
    <property type="entry name" value="cca-adding enzyme, domain 2"/>
    <property type="match status" value="1"/>
</dbReference>
<comment type="similarity">
    <text evidence="11">Belongs to the tRNA nucleotidyltransferase/poly(A) polymerase family.</text>
</comment>
<dbReference type="PANTHER" id="PTHR47545">
    <property type="entry name" value="MULTIFUNCTIONAL CCA PROTEIN"/>
    <property type="match status" value="1"/>
</dbReference>
<name>A0A1B8QLJ1_9GAMM</name>
<dbReference type="PIRSF" id="PIRSF000813">
    <property type="entry name" value="CCA_bact"/>
    <property type="match status" value="1"/>
</dbReference>
<comment type="cofactor">
    <cofactor evidence="1">
        <name>Mg(2+)</name>
        <dbReference type="ChEBI" id="CHEBI:18420"/>
    </cofactor>
</comment>
<feature type="domain" description="Poly A polymerase head" evidence="12">
    <location>
        <begin position="3"/>
        <end position="131"/>
    </location>
</feature>
<evidence type="ECO:0008006" key="16">
    <source>
        <dbReference type="Google" id="ProtNLM"/>
    </source>
</evidence>
<keyword evidence="6" id="KW-0547">Nucleotide-binding</keyword>
<keyword evidence="7" id="KW-0692">RNA repair</keyword>
<dbReference type="AlphaFoldDB" id="A0A1B8QLJ1"/>
<keyword evidence="5" id="KW-0479">Metal-binding</keyword>
<dbReference type="RefSeq" id="WP_067334073.1">
    <property type="nucleotide sequence ID" value="NZ_LZNA01000002.1"/>
</dbReference>
<dbReference type="Proteomes" id="UP000092616">
    <property type="component" value="Unassembled WGS sequence"/>
</dbReference>
<keyword evidence="9" id="KW-0460">Magnesium</keyword>
<sequence length="398" mass="44221">MQVYLVGGAVRDRLLGVTNHERDFVVVGALPEDLTALGFSQVGADFPVFLHPDTHEEYALARTERKFGHGYLGFHVYTDPTVTLAQDLQRRDLTINAMALPVAGLFDSTITDHTVIDPYGGQADLAARQLRHVSAAFTEDPVRVLRLARFGARFDALGFTVAEDTRALVQTMQATGELAHLVAERVWLETHKALREARADTFFTRLQDLGVLVDIMPDFAAALTQAQARGDWQTLAAAFRFYQQTRYHTDINTVAGLAIVSLIFLTPSIAQATDFAEQRFEQFAQGLKLPKAYRQFAMLLLSQWQYLLNFDSLTAADRLALFKRFNAPKNSDGLRQALQIVNLWHMARQQMALDTQLAAIECVSIADIAPNLTGAAIGHALDAVRVARLAQINSKHQF</sequence>
<dbReference type="InterPro" id="IPR002646">
    <property type="entry name" value="PolA_pol_head_dom"/>
</dbReference>
<dbReference type="GO" id="GO:0005524">
    <property type="term" value="F:ATP binding"/>
    <property type="evidence" value="ECO:0007669"/>
    <property type="project" value="UniProtKB-KW"/>
</dbReference>
<reference evidence="14 15" key="1">
    <citation type="submission" date="2016-06" db="EMBL/GenBank/DDBJ databases">
        <title>Draft genome of Moraxella atlantae CCUG 59586.</title>
        <authorList>
            <person name="Salva-Serra F."/>
            <person name="Engstrom-Jakobsson H."/>
            <person name="Thorell K."/>
            <person name="Gonzales-Siles L."/>
            <person name="Karlsson R."/>
            <person name="Boulund F."/>
            <person name="Engstrand L."/>
            <person name="Kristiansson E."/>
            <person name="Moore E."/>
        </authorList>
    </citation>
    <scope>NUCLEOTIDE SEQUENCE [LARGE SCALE GENOMIC DNA]</scope>
    <source>
        <strain evidence="14 15">CCUG 59586</strain>
    </source>
</reference>
<evidence type="ECO:0000256" key="5">
    <source>
        <dbReference type="ARBA" id="ARBA00022723"/>
    </source>
</evidence>
<proteinExistence type="inferred from homology"/>
<dbReference type="InterPro" id="IPR050124">
    <property type="entry name" value="tRNA_CCA-adding_enzyme"/>
</dbReference>
<comment type="caution">
    <text evidence="14">The sequence shown here is derived from an EMBL/GenBank/DDBJ whole genome shotgun (WGS) entry which is preliminary data.</text>
</comment>
<evidence type="ECO:0000259" key="13">
    <source>
        <dbReference type="Pfam" id="PF12627"/>
    </source>
</evidence>
<dbReference type="InterPro" id="IPR043519">
    <property type="entry name" value="NT_sf"/>
</dbReference>
<dbReference type="GO" id="GO:0042245">
    <property type="term" value="P:RNA repair"/>
    <property type="evidence" value="ECO:0007669"/>
    <property type="project" value="UniProtKB-KW"/>
</dbReference>
<protein>
    <recommendedName>
        <fullName evidence="16">Multifunctional CCA protein</fullName>
    </recommendedName>
</protein>
<dbReference type="InterPro" id="IPR032828">
    <property type="entry name" value="PolyA_RNA-bd"/>
</dbReference>
<evidence type="ECO:0000256" key="4">
    <source>
        <dbReference type="ARBA" id="ARBA00022695"/>
    </source>
</evidence>
<dbReference type="PANTHER" id="PTHR47545:SF1">
    <property type="entry name" value="MULTIFUNCTIONAL CCA PROTEIN"/>
    <property type="match status" value="1"/>
</dbReference>
<feature type="domain" description="tRNA nucleotidyltransferase/poly(A) polymerase RNA and SrmB- binding" evidence="13">
    <location>
        <begin position="158"/>
        <end position="222"/>
    </location>
</feature>
<evidence type="ECO:0000259" key="12">
    <source>
        <dbReference type="Pfam" id="PF01743"/>
    </source>
</evidence>
<evidence type="ECO:0000313" key="14">
    <source>
        <dbReference type="EMBL" id="OBX84635.1"/>
    </source>
</evidence>
<evidence type="ECO:0000256" key="10">
    <source>
        <dbReference type="ARBA" id="ARBA00022884"/>
    </source>
</evidence>
<dbReference type="GO" id="GO:0046872">
    <property type="term" value="F:metal ion binding"/>
    <property type="evidence" value="ECO:0007669"/>
    <property type="project" value="UniProtKB-KW"/>
</dbReference>
<keyword evidence="8" id="KW-0067">ATP-binding</keyword>
<evidence type="ECO:0000256" key="3">
    <source>
        <dbReference type="ARBA" id="ARBA00022694"/>
    </source>
</evidence>
<evidence type="ECO:0000256" key="1">
    <source>
        <dbReference type="ARBA" id="ARBA00001946"/>
    </source>
</evidence>
<dbReference type="GO" id="GO:0003723">
    <property type="term" value="F:RNA binding"/>
    <property type="evidence" value="ECO:0007669"/>
    <property type="project" value="UniProtKB-KW"/>
</dbReference>
<keyword evidence="10 11" id="KW-0694">RNA-binding</keyword>
<accession>A0A1B8QLJ1</accession>
<keyword evidence="2 11" id="KW-0808">Transferase</keyword>
<dbReference type="InterPro" id="IPR012006">
    <property type="entry name" value="CCA_bact"/>
</dbReference>
<dbReference type="SUPFAM" id="SSF81891">
    <property type="entry name" value="Poly A polymerase C-terminal region-like"/>
    <property type="match status" value="1"/>
</dbReference>
<dbReference type="Gene3D" id="3.30.460.10">
    <property type="entry name" value="Beta Polymerase, domain 2"/>
    <property type="match status" value="1"/>
</dbReference>
<dbReference type="CDD" id="cd05398">
    <property type="entry name" value="NT_ClassII-CCAase"/>
    <property type="match status" value="1"/>
</dbReference>
<evidence type="ECO:0000256" key="6">
    <source>
        <dbReference type="ARBA" id="ARBA00022741"/>
    </source>
</evidence>
<dbReference type="Pfam" id="PF12627">
    <property type="entry name" value="PolyA_pol_RNAbd"/>
    <property type="match status" value="1"/>
</dbReference>
<dbReference type="GO" id="GO:0001680">
    <property type="term" value="P:tRNA 3'-terminal CCA addition"/>
    <property type="evidence" value="ECO:0007669"/>
    <property type="project" value="InterPro"/>
</dbReference>
<dbReference type="Pfam" id="PF01743">
    <property type="entry name" value="PolyA_pol"/>
    <property type="match status" value="1"/>
</dbReference>